<proteinExistence type="predicted"/>
<evidence type="ECO:0000313" key="1">
    <source>
        <dbReference type="EnsemblMetazoa" id="XP_038071361.1"/>
    </source>
</evidence>
<dbReference type="RefSeq" id="XP_038071361.1">
    <property type="nucleotide sequence ID" value="XM_038215433.1"/>
</dbReference>
<dbReference type="GeneID" id="119740217"/>
<dbReference type="EnsemblMetazoa" id="XM_038215433.1">
    <property type="protein sequence ID" value="XP_038071361.1"/>
    <property type="gene ID" value="LOC119740217"/>
</dbReference>
<dbReference type="OMA" id="QMKKHVQ"/>
<dbReference type="AlphaFoldDB" id="A0A914B535"/>
<keyword evidence="2" id="KW-1185">Reference proteome</keyword>
<protein>
    <submittedName>
        <fullName evidence="1">Uncharacterized protein</fullName>
    </submittedName>
</protein>
<reference evidence="1" key="1">
    <citation type="submission" date="2022-11" db="UniProtKB">
        <authorList>
            <consortium name="EnsemblMetazoa"/>
        </authorList>
    </citation>
    <scope>IDENTIFICATION</scope>
</reference>
<organism evidence="1 2">
    <name type="scientific">Patiria miniata</name>
    <name type="common">Bat star</name>
    <name type="synonym">Asterina miniata</name>
    <dbReference type="NCBI Taxonomy" id="46514"/>
    <lineage>
        <taxon>Eukaryota</taxon>
        <taxon>Metazoa</taxon>
        <taxon>Echinodermata</taxon>
        <taxon>Eleutherozoa</taxon>
        <taxon>Asterozoa</taxon>
        <taxon>Asteroidea</taxon>
        <taxon>Valvatacea</taxon>
        <taxon>Valvatida</taxon>
        <taxon>Asterinidae</taxon>
        <taxon>Patiria</taxon>
    </lineage>
</organism>
<dbReference type="Proteomes" id="UP000887568">
    <property type="component" value="Unplaced"/>
</dbReference>
<accession>A0A914B535</accession>
<dbReference type="OrthoDB" id="10045340at2759"/>
<evidence type="ECO:0000313" key="2">
    <source>
        <dbReference type="Proteomes" id="UP000887568"/>
    </source>
</evidence>
<name>A0A914B535_PATMI</name>
<sequence length="274" mass="31291">MGNDFDEIEKIEGAVLKLRRQSDDMFGDLQKAKQEELSCQRCKERLLKEKELKAVSIQTRLAAVEDVIATLPTSSRKLFNQLYSQVDEIYQLELLLLELKQRLMVAKATREEERILNALRKGSCERKRRSTDSNDDHACILSEWFQQISCVKNGSDPDTNLTMTSKDGSCIEKDRVFYWAKYEMSPNSVGSRTLRFSTRHCGICLRLCIAAPIRLSEGSPGCSPDDFSVTSDLPLEGLQLGLQRSIQDGQMAHEFVIRTVWRLIEQQMVSLTFN</sequence>